<gene>
    <name evidence="2" type="ORF">OCBIM_22036763mg</name>
</gene>
<accession>A0A0L8I399</accession>
<reference evidence="2" key="1">
    <citation type="submission" date="2015-07" db="EMBL/GenBank/DDBJ databases">
        <title>MeaNS - Measles Nucleotide Surveillance Program.</title>
        <authorList>
            <person name="Tran T."/>
            <person name="Druce J."/>
        </authorList>
    </citation>
    <scope>NUCLEOTIDE SEQUENCE</scope>
    <source>
        <strain evidence="2">UCB-OBI-ISO-001</strain>
        <tissue evidence="2">Gonad</tissue>
    </source>
</reference>
<feature type="compositionally biased region" description="Acidic residues" evidence="1">
    <location>
        <begin position="81"/>
        <end position="109"/>
    </location>
</feature>
<protein>
    <submittedName>
        <fullName evidence="2">Uncharacterized protein</fullName>
    </submittedName>
</protein>
<feature type="non-terminal residue" evidence="2">
    <location>
        <position position="1"/>
    </location>
</feature>
<evidence type="ECO:0000313" key="2">
    <source>
        <dbReference type="EMBL" id="KOF95957.1"/>
    </source>
</evidence>
<organism evidence="2">
    <name type="scientific">Octopus bimaculoides</name>
    <name type="common">California two-spotted octopus</name>
    <dbReference type="NCBI Taxonomy" id="37653"/>
    <lineage>
        <taxon>Eukaryota</taxon>
        <taxon>Metazoa</taxon>
        <taxon>Spiralia</taxon>
        <taxon>Lophotrochozoa</taxon>
        <taxon>Mollusca</taxon>
        <taxon>Cephalopoda</taxon>
        <taxon>Coleoidea</taxon>
        <taxon>Octopodiformes</taxon>
        <taxon>Octopoda</taxon>
        <taxon>Incirrata</taxon>
        <taxon>Octopodidae</taxon>
        <taxon>Octopus</taxon>
    </lineage>
</organism>
<dbReference type="EMBL" id="KQ416656">
    <property type="protein sequence ID" value="KOF95957.1"/>
    <property type="molecule type" value="Genomic_DNA"/>
</dbReference>
<name>A0A0L8I399_OCTBM</name>
<evidence type="ECO:0000256" key="1">
    <source>
        <dbReference type="SAM" id="MobiDB-lite"/>
    </source>
</evidence>
<feature type="region of interest" description="Disordered" evidence="1">
    <location>
        <begin position="80"/>
        <end position="109"/>
    </location>
</feature>
<sequence length="163" mass="18420">SDKARHIDVVPTGLQNREPMRIDSSIITENNLIAGYDVNNKNIMIFTFDGQLLNSVKLNVSYFINMCQWQSNTLAIMTGCSDDDDDDSGDYDDNDDDSGDDDDHDDDDNAVEPQLLTLKVEFPLSLVNYQTRNKYECVASLSNSQLVFSKWGDECKLYVVDID</sequence>
<dbReference type="AlphaFoldDB" id="A0A0L8I399"/>
<proteinExistence type="predicted"/>